<dbReference type="OrthoDB" id="193931at2759"/>
<gene>
    <name evidence="6" type="ORF">PPROV_000234000</name>
</gene>
<dbReference type="SUPFAM" id="SSF56112">
    <property type="entry name" value="Protein kinase-like (PK-like)"/>
    <property type="match status" value="1"/>
</dbReference>
<evidence type="ECO:0000259" key="5">
    <source>
        <dbReference type="PROSITE" id="PS50011"/>
    </source>
</evidence>
<dbReference type="InterPro" id="IPR000719">
    <property type="entry name" value="Prot_kinase_dom"/>
</dbReference>
<dbReference type="PANTHER" id="PTHR24346">
    <property type="entry name" value="MAP/MICROTUBULE AFFINITY-REGULATING KINASE"/>
    <property type="match status" value="1"/>
</dbReference>
<evidence type="ECO:0000256" key="1">
    <source>
        <dbReference type="ARBA" id="ARBA00022741"/>
    </source>
</evidence>
<sequence length="327" mass="35823">MANLPKFNESYDLVSSKVIGSGNFGVAKLAKHRATGAVVAVKFLPRGDKIDHNVAREILNHRQLRHPHIIGFREVLLTESHLCIVMEYASGGELFDRIVDSGSFKEAEARYFFQQLISGVEYCHSRGVCHRDLKLENALLDRGADGNGAPRLKICDFGYSKSSSDSDPKTTVGTPAYIAPEVLQTKKYDGYRADVWCCGVTLFVMLVGAYPFEDPDDPKNFKKSIMRICSVKYSIPSNLGITAECQSLLTSIFVANPEQRITIAQIKAHPWFQTNLPSMGAADGALAPESTQTIEQIQQIVEAAAVNPNGGDGAAGDDMMLDDDDFN</sequence>
<reference evidence="6" key="1">
    <citation type="submission" date="2020-10" db="EMBL/GenBank/DDBJ databases">
        <title>Unveiling of a novel bifunctional photoreceptor, Dualchrome1, isolated from a cosmopolitan green alga.</title>
        <authorList>
            <person name="Suzuki S."/>
            <person name="Kawachi M."/>
        </authorList>
    </citation>
    <scope>NUCLEOTIDE SEQUENCE</scope>
    <source>
        <strain evidence="6">NIES 2893</strain>
    </source>
</reference>
<feature type="domain" description="Protein kinase" evidence="5">
    <location>
        <begin position="13"/>
        <end position="272"/>
    </location>
</feature>
<dbReference type="Pfam" id="PF00069">
    <property type="entry name" value="Pkinase"/>
    <property type="match status" value="1"/>
</dbReference>
<organism evidence="6 7">
    <name type="scientific">Pycnococcus provasolii</name>
    <dbReference type="NCBI Taxonomy" id="41880"/>
    <lineage>
        <taxon>Eukaryota</taxon>
        <taxon>Viridiplantae</taxon>
        <taxon>Chlorophyta</taxon>
        <taxon>Pseudoscourfieldiophyceae</taxon>
        <taxon>Pseudoscourfieldiales</taxon>
        <taxon>Pycnococcaceae</taxon>
        <taxon>Pycnococcus</taxon>
    </lineage>
</organism>
<evidence type="ECO:0000256" key="4">
    <source>
        <dbReference type="SAM" id="MobiDB-lite"/>
    </source>
</evidence>
<dbReference type="GO" id="GO:0035556">
    <property type="term" value="P:intracellular signal transduction"/>
    <property type="evidence" value="ECO:0007669"/>
    <property type="project" value="TreeGrafter"/>
</dbReference>
<keyword evidence="2 3" id="KW-0067">ATP-binding</keyword>
<dbReference type="FunFam" id="1.10.510.10:FF:000132">
    <property type="entry name" value="Serine/threonine-protein kinase SRK2A"/>
    <property type="match status" value="1"/>
</dbReference>
<evidence type="ECO:0000256" key="2">
    <source>
        <dbReference type="ARBA" id="ARBA00022840"/>
    </source>
</evidence>
<dbReference type="Gene3D" id="1.10.510.10">
    <property type="entry name" value="Transferase(Phosphotransferase) domain 1"/>
    <property type="match status" value="1"/>
</dbReference>
<proteinExistence type="predicted"/>
<name>A0A830H9E5_9CHLO</name>
<comment type="caution">
    <text evidence="6">The sequence shown here is derived from an EMBL/GenBank/DDBJ whole genome shotgun (WGS) entry which is preliminary data.</text>
</comment>
<keyword evidence="7" id="KW-1185">Reference proteome</keyword>
<dbReference type="InterPro" id="IPR017441">
    <property type="entry name" value="Protein_kinase_ATP_BS"/>
</dbReference>
<dbReference type="PROSITE" id="PS50011">
    <property type="entry name" value="PROTEIN_KINASE_DOM"/>
    <property type="match status" value="1"/>
</dbReference>
<dbReference type="SMART" id="SM00220">
    <property type="entry name" value="S_TKc"/>
    <property type="match status" value="1"/>
</dbReference>
<dbReference type="AlphaFoldDB" id="A0A830H9E5"/>
<dbReference type="InterPro" id="IPR011009">
    <property type="entry name" value="Kinase-like_dom_sf"/>
</dbReference>
<dbReference type="GO" id="GO:0004674">
    <property type="term" value="F:protein serine/threonine kinase activity"/>
    <property type="evidence" value="ECO:0007669"/>
    <property type="project" value="TreeGrafter"/>
</dbReference>
<keyword evidence="6" id="KW-0808">Transferase</keyword>
<dbReference type="EMBL" id="BNJQ01000005">
    <property type="protein sequence ID" value="GHP03585.1"/>
    <property type="molecule type" value="Genomic_DNA"/>
</dbReference>
<dbReference type="Proteomes" id="UP000660262">
    <property type="component" value="Unassembled WGS sequence"/>
</dbReference>
<evidence type="ECO:0000256" key="3">
    <source>
        <dbReference type="PROSITE-ProRule" id="PRU10141"/>
    </source>
</evidence>
<dbReference type="GO" id="GO:0005737">
    <property type="term" value="C:cytoplasm"/>
    <property type="evidence" value="ECO:0007669"/>
    <property type="project" value="TreeGrafter"/>
</dbReference>
<dbReference type="PROSITE" id="PS00107">
    <property type="entry name" value="PROTEIN_KINASE_ATP"/>
    <property type="match status" value="1"/>
</dbReference>
<feature type="region of interest" description="Disordered" evidence="4">
    <location>
        <begin position="307"/>
        <end position="327"/>
    </location>
</feature>
<evidence type="ECO:0000313" key="7">
    <source>
        <dbReference type="Proteomes" id="UP000660262"/>
    </source>
</evidence>
<dbReference type="GO" id="GO:0005524">
    <property type="term" value="F:ATP binding"/>
    <property type="evidence" value="ECO:0007669"/>
    <property type="project" value="UniProtKB-UniRule"/>
</dbReference>
<feature type="binding site" evidence="3">
    <location>
        <position position="42"/>
    </location>
    <ligand>
        <name>ATP</name>
        <dbReference type="ChEBI" id="CHEBI:30616"/>
    </ligand>
</feature>
<dbReference type="PANTHER" id="PTHR24346:SF92">
    <property type="entry name" value="SNF1-RELATED PROTEIN KINASE 2.6"/>
    <property type="match status" value="1"/>
</dbReference>
<keyword evidence="6" id="KW-0418">Kinase</keyword>
<accession>A0A830H9E5</accession>
<protein>
    <submittedName>
        <fullName evidence="6">Serine/threonine-protein kinase sapk9</fullName>
    </submittedName>
</protein>
<evidence type="ECO:0000313" key="6">
    <source>
        <dbReference type="EMBL" id="GHP03585.1"/>
    </source>
</evidence>
<keyword evidence="1 3" id="KW-0547">Nucleotide-binding</keyword>